<evidence type="ECO:0000313" key="3">
    <source>
        <dbReference type="Proteomes" id="UP000321199"/>
    </source>
</evidence>
<evidence type="ECO:0000259" key="1">
    <source>
        <dbReference type="PROSITE" id="PS50914"/>
    </source>
</evidence>
<keyword evidence="3" id="KW-1185">Reference proteome</keyword>
<reference evidence="2 3" key="1">
    <citation type="submission" date="2019-07" db="EMBL/GenBank/DDBJ databases">
        <title>Complete genome sequence of Comamonas sp. NLF 7-7 isolated from livestock.</title>
        <authorList>
            <person name="Kim D.H."/>
            <person name="Kim J.G."/>
        </authorList>
    </citation>
    <scope>NUCLEOTIDE SEQUENCE [LARGE SCALE GENOMIC DNA]</scope>
    <source>
        <strain evidence="2 3">NLF 7-7</strain>
    </source>
</reference>
<feature type="domain" description="BON" evidence="1">
    <location>
        <begin position="74"/>
        <end position="143"/>
    </location>
</feature>
<protein>
    <submittedName>
        <fullName evidence="2">BON domain-containing protein</fullName>
    </submittedName>
</protein>
<proteinExistence type="predicted"/>
<sequence>MLRRTRPWGRRLPRKMKMQRYSVCGSQGWKLLLAMLSVTSLAACAVGYGGGYQEGYYGGRDHAQERHELARQARERDLERRVSAALEADPRTKIYSLKVTSQGDGAIVISGTPANGFIGRDMALRVASRVPGVRSVASSMTMD</sequence>
<evidence type="ECO:0000313" key="2">
    <source>
        <dbReference type="EMBL" id="QEA13740.1"/>
    </source>
</evidence>
<accession>A0A5B8RW73</accession>
<organism evidence="2 3">
    <name type="scientific">Comamonas flocculans</name>
    <dbReference type="NCBI Taxonomy" id="2597701"/>
    <lineage>
        <taxon>Bacteria</taxon>
        <taxon>Pseudomonadati</taxon>
        <taxon>Pseudomonadota</taxon>
        <taxon>Betaproteobacteria</taxon>
        <taxon>Burkholderiales</taxon>
        <taxon>Comamonadaceae</taxon>
        <taxon>Comamonas</taxon>
    </lineage>
</organism>
<name>A0A5B8RW73_9BURK</name>
<dbReference type="AlphaFoldDB" id="A0A5B8RW73"/>
<dbReference type="PROSITE" id="PS50914">
    <property type="entry name" value="BON"/>
    <property type="match status" value="1"/>
</dbReference>
<dbReference type="Proteomes" id="UP000321199">
    <property type="component" value="Chromosome"/>
</dbReference>
<gene>
    <name evidence="2" type="ORF">FOZ74_12255</name>
</gene>
<dbReference type="EMBL" id="CP042344">
    <property type="protein sequence ID" value="QEA13740.1"/>
    <property type="molecule type" value="Genomic_DNA"/>
</dbReference>
<dbReference type="Pfam" id="PF04972">
    <property type="entry name" value="BON"/>
    <property type="match status" value="1"/>
</dbReference>
<dbReference type="InterPro" id="IPR007055">
    <property type="entry name" value="BON_dom"/>
</dbReference>
<dbReference type="KEGG" id="cof:FOZ74_12255"/>